<evidence type="ECO:0008006" key="5">
    <source>
        <dbReference type="Google" id="ProtNLM"/>
    </source>
</evidence>
<proteinExistence type="predicted"/>
<evidence type="ECO:0000256" key="2">
    <source>
        <dbReference type="SAM" id="SignalP"/>
    </source>
</evidence>
<feature type="region of interest" description="Disordered" evidence="1">
    <location>
        <begin position="45"/>
        <end position="65"/>
    </location>
</feature>
<dbReference type="Proteomes" id="UP000316726">
    <property type="component" value="Chromosome 5"/>
</dbReference>
<reference evidence="3 4" key="1">
    <citation type="submission" date="2018-07" db="EMBL/GenBank/DDBJ databases">
        <title>The complete nuclear genome of the prasinophyte Chloropicon primus (CCMP1205).</title>
        <authorList>
            <person name="Pombert J.-F."/>
            <person name="Otis C."/>
            <person name="Turmel M."/>
            <person name="Lemieux C."/>
        </authorList>
    </citation>
    <scope>NUCLEOTIDE SEQUENCE [LARGE SCALE GENOMIC DNA]</scope>
    <source>
        <strain evidence="3 4">CCMP1205</strain>
    </source>
</reference>
<feature type="region of interest" description="Disordered" evidence="1">
    <location>
        <begin position="283"/>
        <end position="302"/>
    </location>
</feature>
<evidence type="ECO:0000256" key="1">
    <source>
        <dbReference type="SAM" id="MobiDB-lite"/>
    </source>
</evidence>
<evidence type="ECO:0000313" key="3">
    <source>
        <dbReference type="EMBL" id="QDZ21083.1"/>
    </source>
</evidence>
<feature type="compositionally biased region" description="Polar residues" evidence="1">
    <location>
        <begin position="285"/>
        <end position="302"/>
    </location>
</feature>
<feature type="compositionally biased region" description="Polar residues" evidence="1">
    <location>
        <begin position="53"/>
        <end position="65"/>
    </location>
</feature>
<keyword evidence="4" id="KW-1185">Reference proteome</keyword>
<name>A0A5B8MKU9_9CHLO</name>
<gene>
    <name evidence="3" type="ORF">A3770_05p36010</name>
</gene>
<evidence type="ECO:0000313" key="4">
    <source>
        <dbReference type="Proteomes" id="UP000316726"/>
    </source>
</evidence>
<organism evidence="3 4">
    <name type="scientific">Chloropicon primus</name>
    <dbReference type="NCBI Taxonomy" id="1764295"/>
    <lineage>
        <taxon>Eukaryota</taxon>
        <taxon>Viridiplantae</taxon>
        <taxon>Chlorophyta</taxon>
        <taxon>Chloropicophyceae</taxon>
        <taxon>Chloropicales</taxon>
        <taxon>Chloropicaceae</taxon>
        <taxon>Chloropicon</taxon>
    </lineage>
</organism>
<keyword evidence="2" id="KW-0732">Signal</keyword>
<protein>
    <recommendedName>
        <fullName evidence="5">Transferrin-binding protein B C-lobe/N-lobe beta barrel domain-containing protein</fullName>
    </recommendedName>
</protein>
<dbReference type="EMBL" id="CP031038">
    <property type="protein sequence ID" value="QDZ21083.1"/>
    <property type="molecule type" value="Genomic_DNA"/>
</dbReference>
<dbReference type="AlphaFoldDB" id="A0A5B8MKU9"/>
<feature type="chain" id="PRO_5022880428" description="Transferrin-binding protein B C-lobe/N-lobe beta barrel domain-containing protein" evidence="2">
    <location>
        <begin position="31"/>
        <end position="402"/>
    </location>
</feature>
<accession>A0A5B8MKU9</accession>
<sequence length="402" mass="40906">MNSNNNNNNMSKKAMYLALAALAVSSAACSNSFYNEGTGIPPSRQFARATGGSHVSSKGPNAHVSSGNAAIAYREKDKTDWSLTKSATYVSSGLYGEANGNSGTYADTGKGDDISTHGESATDAHMSNFHYEPHSTANSYFDGSGSSLERPLDVAAGNDVALATPLFAGASAGIGAGVALTEPALFGTQDALRAFGGGVLPLAAVDVAFPGHGRRLLDVGEEEETRSRRFASATGGSHIEAKGPHAEITSANGAIGFRQRGGNGTDWSLTKSATWASSGLFGKASGNSGTQARTGVRQSSPKQTFAESATEGHMTNLHYEPVGTANSYFDGATISESRPFRVAAGNDVALSTPTFVGASAGIGAGRSSKEPALFGVQDALRGLGGGALPLTAVDIAFPGPGK</sequence>
<feature type="signal peptide" evidence="2">
    <location>
        <begin position="1"/>
        <end position="30"/>
    </location>
</feature>